<evidence type="ECO:0000313" key="1">
    <source>
        <dbReference type="EMBL" id="GAA3225046.1"/>
    </source>
</evidence>
<proteinExistence type="predicted"/>
<sequence length="129" mass="14347">MLRGAALAFDGQGIWWTDGDSRYAGLIPWTEIAAVGVGTYRDPRSTSSSKLDAWLEVYLKDPAPQPAPELSHHFFEVVSPAPHLGGHCYRFQLVHDGSAQAVEQAAARWNPALWHGTWDHAHRPRSARH</sequence>
<keyword evidence="2" id="KW-1185">Reference proteome</keyword>
<comment type="caution">
    <text evidence="1">The sequence shown here is derived from an EMBL/GenBank/DDBJ whole genome shotgun (WGS) entry which is preliminary data.</text>
</comment>
<reference evidence="2" key="1">
    <citation type="journal article" date="2019" name="Int. J. Syst. Evol. Microbiol.">
        <title>The Global Catalogue of Microorganisms (GCM) 10K type strain sequencing project: providing services to taxonomists for standard genome sequencing and annotation.</title>
        <authorList>
            <consortium name="The Broad Institute Genomics Platform"/>
            <consortium name="The Broad Institute Genome Sequencing Center for Infectious Disease"/>
            <person name="Wu L."/>
            <person name="Ma J."/>
        </authorList>
    </citation>
    <scope>NUCLEOTIDE SEQUENCE [LARGE SCALE GENOMIC DNA]</scope>
    <source>
        <strain evidence="2">JCM 9377</strain>
    </source>
</reference>
<name>A0ABP6QIU0_9ACTN</name>
<dbReference type="EMBL" id="BAAAUV010000014">
    <property type="protein sequence ID" value="GAA3225046.1"/>
    <property type="molecule type" value="Genomic_DNA"/>
</dbReference>
<dbReference type="Proteomes" id="UP001501237">
    <property type="component" value="Unassembled WGS sequence"/>
</dbReference>
<organism evidence="1 2">
    <name type="scientific">Actinocorallia longicatena</name>
    <dbReference type="NCBI Taxonomy" id="111803"/>
    <lineage>
        <taxon>Bacteria</taxon>
        <taxon>Bacillati</taxon>
        <taxon>Actinomycetota</taxon>
        <taxon>Actinomycetes</taxon>
        <taxon>Streptosporangiales</taxon>
        <taxon>Thermomonosporaceae</taxon>
        <taxon>Actinocorallia</taxon>
    </lineage>
</organism>
<evidence type="ECO:0000313" key="2">
    <source>
        <dbReference type="Proteomes" id="UP001501237"/>
    </source>
</evidence>
<gene>
    <name evidence="1" type="ORF">GCM10010468_52490</name>
</gene>
<accession>A0ABP6QIU0</accession>
<protein>
    <submittedName>
        <fullName evidence="1">Uncharacterized protein</fullName>
    </submittedName>
</protein>
<dbReference type="RefSeq" id="WP_344833182.1">
    <property type="nucleotide sequence ID" value="NZ_BAAAUV010000014.1"/>
</dbReference>